<dbReference type="Gene3D" id="3.40.50.1820">
    <property type="entry name" value="alpha/beta hydrolase"/>
    <property type="match status" value="1"/>
</dbReference>
<name>F4L6W6_HALH1</name>
<dbReference type="InterPro" id="IPR052558">
    <property type="entry name" value="Siderophore_Hydrolase_D"/>
</dbReference>
<dbReference type="EMBL" id="CP002691">
    <property type="protein sequence ID" value="AEE51921.1"/>
    <property type="molecule type" value="Genomic_DNA"/>
</dbReference>
<organism evidence="3 4">
    <name type="scientific">Haliscomenobacter hydrossis (strain ATCC 27775 / DSM 1100 / LMG 10767 / O)</name>
    <dbReference type="NCBI Taxonomy" id="760192"/>
    <lineage>
        <taxon>Bacteria</taxon>
        <taxon>Pseudomonadati</taxon>
        <taxon>Bacteroidota</taxon>
        <taxon>Saprospiria</taxon>
        <taxon>Saprospirales</taxon>
        <taxon>Haliscomenobacteraceae</taxon>
        <taxon>Haliscomenobacter</taxon>
    </lineage>
</organism>
<evidence type="ECO:0000313" key="4">
    <source>
        <dbReference type="Proteomes" id="UP000008461"/>
    </source>
</evidence>
<dbReference type="PANTHER" id="PTHR40841">
    <property type="entry name" value="SIDEROPHORE TRIACETYLFUSARININE C ESTERASE"/>
    <property type="match status" value="1"/>
</dbReference>
<keyword evidence="4" id="KW-1185">Reference proteome</keyword>
<dbReference type="HOGENOM" id="CLU_039834_0_1_10"/>
<keyword evidence="2" id="KW-0378">Hydrolase</keyword>
<gene>
    <name evidence="3" type="ordered locus">Halhy_4073</name>
</gene>
<dbReference type="InterPro" id="IPR000801">
    <property type="entry name" value="Esterase-like"/>
</dbReference>
<evidence type="ECO:0000256" key="1">
    <source>
        <dbReference type="ARBA" id="ARBA00005622"/>
    </source>
</evidence>
<accession>F4L6W6</accession>
<evidence type="ECO:0000313" key="3">
    <source>
        <dbReference type="EMBL" id="AEE51921.1"/>
    </source>
</evidence>
<reference evidence="3 4" key="1">
    <citation type="journal article" date="2011" name="Stand. Genomic Sci.">
        <title>Complete genome sequence of Haliscomenobacter hydrossis type strain (O).</title>
        <authorList>
            <consortium name="US DOE Joint Genome Institute (JGI-PGF)"/>
            <person name="Daligault H."/>
            <person name="Lapidus A."/>
            <person name="Zeytun A."/>
            <person name="Nolan M."/>
            <person name="Lucas S."/>
            <person name="Del Rio T.G."/>
            <person name="Tice H."/>
            <person name="Cheng J.F."/>
            <person name="Tapia R."/>
            <person name="Han C."/>
            <person name="Goodwin L."/>
            <person name="Pitluck S."/>
            <person name="Liolios K."/>
            <person name="Pagani I."/>
            <person name="Ivanova N."/>
            <person name="Huntemann M."/>
            <person name="Mavromatis K."/>
            <person name="Mikhailova N."/>
            <person name="Pati A."/>
            <person name="Chen A."/>
            <person name="Palaniappan K."/>
            <person name="Land M."/>
            <person name="Hauser L."/>
            <person name="Brambilla E.M."/>
            <person name="Rohde M."/>
            <person name="Verbarg S."/>
            <person name="Goker M."/>
            <person name="Bristow J."/>
            <person name="Eisen J.A."/>
            <person name="Markowitz V."/>
            <person name="Hugenholtz P."/>
            <person name="Kyrpides N.C."/>
            <person name="Klenk H.P."/>
            <person name="Woyke T."/>
        </authorList>
    </citation>
    <scope>NUCLEOTIDE SEQUENCE [LARGE SCALE GENOMIC DNA]</scope>
    <source>
        <strain evidence="4">ATCC 27775 / DSM 1100 / LMG 10767 / O</strain>
    </source>
</reference>
<dbReference type="PANTHER" id="PTHR40841:SF2">
    <property type="entry name" value="SIDEROPHORE-DEGRADING ESTERASE (EUROFUNG)"/>
    <property type="match status" value="1"/>
</dbReference>
<dbReference type="AlphaFoldDB" id="F4L6W6"/>
<dbReference type="InterPro" id="IPR029058">
    <property type="entry name" value="AB_hydrolase_fold"/>
</dbReference>
<dbReference type="KEGG" id="hhy:Halhy_4073"/>
<proteinExistence type="inferred from homology"/>
<dbReference type="eggNOG" id="COG2819">
    <property type="taxonomic scope" value="Bacteria"/>
</dbReference>
<evidence type="ECO:0000256" key="2">
    <source>
        <dbReference type="ARBA" id="ARBA00022801"/>
    </source>
</evidence>
<comment type="similarity">
    <text evidence="1">Belongs to the esterase D family.</text>
</comment>
<dbReference type="Proteomes" id="UP000008461">
    <property type="component" value="Chromosome"/>
</dbReference>
<sequence length="323" mass="36617">MGSFPMGKSIAIFFLLCPFFVLDMCGQDIALVQHEVLTFDSKTKGDGQVLYVHKPLNYDQEPDKRYPVIYVLDPEERFAHTLVAQELLAAYTNSAVPASIIVGVKSTDRYFDFSPKASNDWPVPSFIKKTGGAELFRDYLRLDVIPTIEKKYRTTPFRVLIGHSMGGLFALETLFQQPDLFKAYIVLDPSTFWNNGEIVDNLIAKAKDLNIASGRLFLADGLVPETMEVKLEPNQERLEKYLLANPLPNLVYKYLGLRGELHNEMPFQAVYQGLKAVFFDYRVERPWTLSAQQIADYYTALSAKYGYVVEVPAMLKNRGAGRN</sequence>
<dbReference type="SUPFAM" id="SSF53474">
    <property type="entry name" value="alpha/beta-Hydrolases"/>
    <property type="match status" value="1"/>
</dbReference>
<dbReference type="Pfam" id="PF00756">
    <property type="entry name" value="Esterase"/>
    <property type="match status" value="1"/>
</dbReference>
<protein>
    <submittedName>
        <fullName evidence="3">Esterase</fullName>
    </submittedName>
</protein>
<reference key="2">
    <citation type="submission" date="2011-04" db="EMBL/GenBank/DDBJ databases">
        <title>Complete sequence of chromosome of Haliscomenobacter hydrossis DSM 1100.</title>
        <authorList>
            <consortium name="US DOE Joint Genome Institute (JGI-PGF)"/>
            <person name="Lucas S."/>
            <person name="Han J."/>
            <person name="Lapidus A."/>
            <person name="Bruce D."/>
            <person name="Goodwin L."/>
            <person name="Pitluck S."/>
            <person name="Peters L."/>
            <person name="Kyrpides N."/>
            <person name="Mavromatis K."/>
            <person name="Ivanova N."/>
            <person name="Ovchinnikova G."/>
            <person name="Pagani I."/>
            <person name="Daligault H."/>
            <person name="Detter J.C."/>
            <person name="Han C."/>
            <person name="Land M."/>
            <person name="Hauser L."/>
            <person name="Markowitz V."/>
            <person name="Cheng J.-F."/>
            <person name="Hugenholtz P."/>
            <person name="Woyke T."/>
            <person name="Wu D."/>
            <person name="Verbarg S."/>
            <person name="Frueling A."/>
            <person name="Brambilla E."/>
            <person name="Klenk H.-P."/>
            <person name="Eisen J.A."/>
        </authorList>
    </citation>
    <scope>NUCLEOTIDE SEQUENCE</scope>
    <source>
        <strain>DSM 1100</strain>
    </source>
</reference>
<dbReference type="RefSeq" id="WP_013766459.1">
    <property type="nucleotide sequence ID" value="NC_015510.1"/>
</dbReference>
<dbReference type="GO" id="GO:0016788">
    <property type="term" value="F:hydrolase activity, acting on ester bonds"/>
    <property type="evidence" value="ECO:0007669"/>
    <property type="project" value="TreeGrafter"/>
</dbReference>
<dbReference type="STRING" id="760192.Halhy_4073"/>